<dbReference type="InterPro" id="IPR007298">
    <property type="entry name" value="Cu-R_lipoprotein_NlpE"/>
</dbReference>
<accession>A0A1H7YLF1</accession>
<evidence type="ECO:0000256" key="1">
    <source>
        <dbReference type="SAM" id="SignalP"/>
    </source>
</evidence>
<dbReference type="STRING" id="407022.SAMN05661044_05276"/>
<proteinExistence type="predicted"/>
<organism evidence="2 3">
    <name type="scientific">Olivibacter domesticus</name>
    <name type="common">Pseudosphingobacterium domesticum</name>
    <dbReference type="NCBI Taxonomy" id="407022"/>
    <lineage>
        <taxon>Bacteria</taxon>
        <taxon>Pseudomonadati</taxon>
        <taxon>Bacteroidota</taxon>
        <taxon>Sphingobacteriia</taxon>
        <taxon>Sphingobacteriales</taxon>
        <taxon>Sphingobacteriaceae</taxon>
        <taxon>Olivibacter</taxon>
    </lineage>
</organism>
<feature type="signal peptide" evidence="1">
    <location>
        <begin position="1"/>
        <end position="22"/>
    </location>
</feature>
<dbReference type="AlphaFoldDB" id="A0A1H7YLF1"/>
<evidence type="ECO:0000313" key="3">
    <source>
        <dbReference type="Proteomes" id="UP000199421"/>
    </source>
</evidence>
<dbReference type="Gene3D" id="2.40.128.640">
    <property type="match status" value="1"/>
</dbReference>
<dbReference type="Pfam" id="PF04170">
    <property type="entry name" value="NlpE"/>
    <property type="match status" value="1"/>
</dbReference>
<dbReference type="RefSeq" id="WP_093332089.1">
    <property type="nucleotide sequence ID" value="NZ_FOAF01000013.1"/>
</dbReference>
<keyword evidence="3" id="KW-1185">Reference proteome</keyword>
<feature type="chain" id="PRO_5011445837" evidence="1">
    <location>
        <begin position="23"/>
        <end position="158"/>
    </location>
</feature>
<dbReference type="Proteomes" id="UP000199421">
    <property type="component" value="Unassembled WGS sequence"/>
</dbReference>
<dbReference type="OrthoDB" id="5348860at2"/>
<gene>
    <name evidence="2" type="ORF">SAMN05661044_05276</name>
</gene>
<keyword evidence="1" id="KW-0732">Signal</keyword>
<evidence type="ECO:0000313" key="2">
    <source>
        <dbReference type="EMBL" id="SEM46815.1"/>
    </source>
</evidence>
<dbReference type="EMBL" id="FOAF01000013">
    <property type="protein sequence ID" value="SEM46815.1"/>
    <property type="molecule type" value="Genomic_DNA"/>
</dbReference>
<name>A0A1H7YLF1_OLID1</name>
<keyword evidence="2" id="KW-0449">Lipoprotein</keyword>
<sequence>MIKKILTLSMISFLLWSCNNTTNTSKDANSADTTDTLEEYVPIDATGDTTDMHNARNSLDVEGTYKGVLPCADCEGIETEIELKDSVYIKRTKYLGKGDGKVDEEKGSFEWVDGSTIELEGIEGASNKYFVGENTLTHLDMEGNKVTGELADHYILKK</sequence>
<reference evidence="3" key="1">
    <citation type="submission" date="2016-10" db="EMBL/GenBank/DDBJ databases">
        <authorList>
            <person name="Varghese N."/>
            <person name="Submissions S."/>
        </authorList>
    </citation>
    <scope>NUCLEOTIDE SEQUENCE [LARGE SCALE GENOMIC DNA]</scope>
    <source>
        <strain evidence="3">DSM 18733</strain>
    </source>
</reference>
<protein>
    <submittedName>
        <fullName evidence="2">Uncharacterized lipoprotein NlpE involved in copper resistance</fullName>
    </submittedName>
</protein>